<evidence type="ECO:0000313" key="2">
    <source>
        <dbReference type="Proteomes" id="UP001165135"/>
    </source>
</evidence>
<sequence length="124" mass="13540">MEQRSPRPGPAVRTARIHAETAVRDGRTSAETQAERVLASWRRKSHAAPVRPVGVGEAGYATTDEMTVQILTARIMIYDVHVEFRISNAVVDVSARTHSRPDARAAALVRGLAENVAERLSRTG</sequence>
<dbReference type="RefSeq" id="WP_285618962.1">
    <property type="nucleotide sequence ID" value="NZ_BSTJ01000002.1"/>
</dbReference>
<gene>
    <name evidence="1" type="ORF">Airi01_017990</name>
</gene>
<name>A0A9W6RG98_9ACTN</name>
<protein>
    <submittedName>
        <fullName evidence="1">Uncharacterized protein</fullName>
    </submittedName>
</protein>
<proteinExistence type="predicted"/>
<evidence type="ECO:0000313" key="1">
    <source>
        <dbReference type="EMBL" id="GLY73532.1"/>
    </source>
</evidence>
<accession>A0A9W6RG98</accession>
<organism evidence="1 2">
    <name type="scientific">Actinoallomurus iriomotensis</name>
    <dbReference type="NCBI Taxonomy" id="478107"/>
    <lineage>
        <taxon>Bacteria</taxon>
        <taxon>Bacillati</taxon>
        <taxon>Actinomycetota</taxon>
        <taxon>Actinomycetes</taxon>
        <taxon>Streptosporangiales</taxon>
        <taxon>Thermomonosporaceae</taxon>
        <taxon>Actinoallomurus</taxon>
    </lineage>
</organism>
<reference evidence="1" key="1">
    <citation type="submission" date="2023-03" db="EMBL/GenBank/DDBJ databases">
        <title>Actinoallomurus iriomotensis NBRC 103681.</title>
        <authorList>
            <person name="Ichikawa N."/>
            <person name="Sato H."/>
            <person name="Tonouchi N."/>
        </authorList>
    </citation>
    <scope>NUCLEOTIDE SEQUENCE</scope>
    <source>
        <strain evidence="1">NBRC 103681</strain>
    </source>
</reference>
<dbReference type="Proteomes" id="UP001165135">
    <property type="component" value="Unassembled WGS sequence"/>
</dbReference>
<dbReference type="EMBL" id="BSTJ01000002">
    <property type="protein sequence ID" value="GLY73532.1"/>
    <property type="molecule type" value="Genomic_DNA"/>
</dbReference>
<comment type="caution">
    <text evidence="1">The sequence shown here is derived from an EMBL/GenBank/DDBJ whole genome shotgun (WGS) entry which is preliminary data.</text>
</comment>
<dbReference type="AlphaFoldDB" id="A0A9W6RG98"/>